<protein>
    <submittedName>
        <fullName evidence="1">Uncharacterized protein</fullName>
    </submittedName>
</protein>
<organism evidence="1 2">
    <name type="scientific">Haloactinomyces albus</name>
    <dbReference type="NCBI Taxonomy" id="1352928"/>
    <lineage>
        <taxon>Bacteria</taxon>
        <taxon>Bacillati</taxon>
        <taxon>Actinomycetota</taxon>
        <taxon>Actinomycetes</taxon>
        <taxon>Actinopolysporales</taxon>
        <taxon>Actinopolysporaceae</taxon>
        <taxon>Haloactinomyces</taxon>
    </lineage>
</organism>
<dbReference type="EMBL" id="JAVDXW010000001">
    <property type="protein sequence ID" value="MDR7303503.1"/>
    <property type="molecule type" value="Genomic_DNA"/>
</dbReference>
<dbReference type="RefSeq" id="WP_310275868.1">
    <property type="nucleotide sequence ID" value="NZ_JAVDXW010000001.1"/>
</dbReference>
<reference evidence="1" key="1">
    <citation type="submission" date="2023-07" db="EMBL/GenBank/DDBJ databases">
        <title>Sequencing the genomes of 1000 actinobacteria strains.</title>
        <authorList>
            <person name="Klenk H.-P."/>
        </authorList>
    </citation>
    <scope>NUCLEOTIDE SEQUENCE</scope>
    <source>
        <strain evidence="1">DSM 45977</strain>
    </source>
</reference>
<evidence type="ECO:0000313" key="1">
    <source>
        <dbReference type="EMBL" id="MDR7303503.1"/>
    </source>
</evidence>
<dbReference type="Proteomes" id="UP001180845">
    <property type="component" value="Unassembled WGS sequence"/>
</dbReference>
<evidence type="ECO:0000313" key="2">
    <source>
        <dbReference type="Proteomes" id="UP001180845"/>
    </source>
</evidence>
<gene>
    <name evidence="1" type="ORF">JOF55_003684</name>
</gene>
<dbReference type="AlphaFoldDB" id="A0AAE3ZH42"/>
<keyword evidence="2" id="KW-1185">Reference proteome</keyword>
<name>A0AAE3ZH42_9ACTN</name>
<proteinExistence type="predicted"/>
<comment type="caution">
    <text evidence="1">The sequence shown here is derived from an EMBL/GenBank/DDBJ whole genome shotgun (WGS) entry which is preliminary data.</text>
</comment>
<accession>A0AAE3ZH42</accession>
<sequence length="386" mass="44316">MLRIAHHRRFTANHTWHVEWAGHQFFVKANPHHAEARDERAGHERLRAYYPVPKLFGSRRFGRWTVHVYRRWPPLGHDAGLLLDEITRVDRTDDTRRLDVCLSAVFGHYRQVIPRTLCRTTNANTVSKLYGDRAGSEGRLDRYYRPDTPWRITTGARKLRPSDLSALRLLINSREHTLDFADLMAWLRVYFANHNPVWAALTQGDPTDVNIGWSPTTGPVWFDYDTGGLNALAGEFACFLLYQRLHGAWLTPHYNPTVFRDHPSALAASSLAEPILDTEYDNSCLRIVYRHIPSTARRHVMHRYLNEIVHPFAEYLGVDDLMAWLRPYLVMRLLAVYHLADLETRDAALSLALLAEALDPAITLPRFLALTPLENGDHLPCPALSP</sequence>